<feature type="compositionally biased region" description="Basic and acidic residues" evidence="1">
    <location>
        <begin position="92"/>
        <end position="101"/>
    </location>
</feature>
<dbReference type="AlphaFoldDB" id="A0A1C2EAA1"/>
<feature type="region of interest" description="Disordered" evidence="1">
    <location>
        <begin position="20"/>
        <end position="115"/>
    </location>
</feature>
<evidence type="ECO:0000313" key="4">
    <source>
        <dbReference type="Proteomes" id="UP000094412"/>
    </source>
</evidence>
<dbReference type="EMBL" id="MDEO01000024">
    <property type="protein sequence ID" value="OCX23905.1"/>
    <property type="molecule type" value="Genomic_DNA"/>
</dbReference>
<proteinExistence type="predicted"/>
<comment type="caution">
    <text evidence="3">The sequence shown here is derived from an EMBL/GenBank/DDBJ whole genome shotgun (WGS) entry which is preliminary data.</text>
</comment>
<evidence type="ECO:0000313" key="3">
    <source>
        <dbReference type="EMBL" id="OCX23905.1"/>
    </source>
</evidence>
<dbReference type="STRING" id="1566387.QV13_03365"/>
<gene>
    <name evidence="3" type="ORF">QV13_03365</name>
</gene>
<name>A0A1C2EAA1_9HYPH</name>
<dbReference type="Proteomes" id="UP000094412">
    <property type="component" value="Unassembled WGS sequence"/>
</dbReference>
<evidence type="ECO:0008006" key="5">
    <source>
        <dbReference type="Google" id="ProtNLM"/>
    </source>
</evidence>
<sequence>MREIDLQQTEALLREMLAQAEEAEERARPRKRLLSKLPNPLSGLGRKRASAGKAQREVGRSDALAELFAPPDITPEPRQHLPNLSSRRRKTARTDVIRDRPQQSSEPTPRMKKDTRRTDFIMAACGVALGLTCALFPWYIFFNPDQFGVQAMKFGGRGHNAGRIMVQPDGAGTADPLPAQFAALNANLDLGFTGSLQTKSLTPEQAPGADEQPYPLEAVTFRLVHVANGRAMIEDNAGLWIVQPGSTLPDSSRVKSIEQRKGKWVLVTSTDRVIEVSK</sequence>
<keyword evidence="4" id="KW-1185">Reference proteome</keyword>
<feature type="transmembrane region" description="Helical" evidence="2">
    <location>
        <begin position="120"/>
        <end position="141"/>
    </location>
</feature>
<evidence type="ECO:0000256" key="1">
    <source>
        <dbReference type="SAM" id="MobiDB-lite"/>
    </source>
</evidence>
<keyword evidence="2" id="KW-0472">Membrane</keyword>
<protein>
    <recommendedName>
        <fullName evidence="5">Flagellar protein</fullName>
    </recommendedName>
</protein>
<keyword evidence="2" id="KW-0812">Transmembrane</keyword>
<accession>A0A1C2EAA1</accession>
<evidence type="ECO:0000256" key="2">
    <source>
        <dbReference type="SAM" id="Phobius"/>
    </source>
</evidence>
<reference evidence="3 4" key="1">
    <citation type="submission" date="2016-08" db="EMBL/GenBank/DDBJ databases">
        <title>Whole genome sequence of Mesorhizobium sp. strain UASWS1009 isolated from industrial sewage.</title>
        <authorList>
            <person name="Crovadore J."/>
            <person name="Calmin G."/>
            <person name="Chablais R."/>
            <person name="Cochard B."/>
            <person name="Lefort F."/>
        </authorList>
    </citation>
    <scope>NUCLEOTIDE SEQUENCE [LARGE SCALE GENOMIC DNA]</scope>
    <source>
        <strain evidence="3 4">UASWS1009</strain>
    </source>
</reference>
<organism evidence="3 4">
    <name type="scientific">Mesorhizobium hungaricum</name>
    <dbReference type="NCBI Taxonomy" id="1566387"/>
    <lineage>
        <taxon>Bacteria</taxon>
        <taxon>Pseudomonadati</taxon>
        <taxon>Pseudomonadota</taxon>
        <taxon>Alphaproteobacteria</taxon>
        <taxon>Hyphomicrobiales</taxon>
        <taxon>Phyllobacteriaceae</taxon>
        <taxon>Mesorhizobium</taxon>
    </lineage>
</organism>
<keyword evidence="2" id="KW-1133">Transmembrane helix</keyword>